<evidence type="ECO:0000313" key="1">
    <source>
        <dbReference type="EMBL" id="MCW1042338.1"/>
    </source>
</evidence>
<dbReference type="RefSeq" id="WP_024052897.1">
    <property type="nucleotide sequence ID" value="NZ_CP118046.1"/>
</dbReference>
<comment type="caution">
    <text evidence="2">The sequence shown here is derived from an EMBL/GenBank/DDBJ whole genome shotgun (WGS) entry which is preliminary data.</text>
</comment>
<dbReference type="PANTHER" id="PTHR30087:SF1">
    <property type="entry name" value="HYPOTHETICAL CYTOSOLIC PROTEIN"/>
    <property type="match status" value="1"/>
</dbReference>
<dbReference type="Pfam" id="PF04463">
    <property type="entry name" value="2-thiour_desulf"/>
    <property type="match status" value="1"/>
</dbReference>
<gene>
    <name evidence="2" type="ORF">DWX18_07585</name>
    <name evidence="1" type="ORF">OJ597_07775</name>
</gene>
<sequence length="141" mass="15461">MKNKKCILVSACLLGENCKYNGGNNYNQAVIDFVADKDVLAVCPEVAGRLPVPREPVEILKGRPCDVNGNFYDKEFQVGIDHTLSSLAEKNIDLAILQSRSPSCGVNQIYDGHFSSRKIEGSGLLGKFVAQRSTNLVKKIF</sequence>
<reference evidence="2 3" key="1">
    <citation type="submission" date="2018-08" db="EMBL/GenBank/DDBJ databases">
        <title>A genome reference for cultivated species of the human gut microbiota.</title>
        <authorList>
            <person name="Zou Y."/>
            <person name="Xue W."/>
            <person name="Luo G."/>
        </authorList>
    </citation>
    <scope>NUCLEOTIDE SEQUENCE [LARGE SCALE GENOMIC DNA]</scope>
    <source>
        <strain evidence="2 3">AF18-38</strain>
    </source>
</reference>
<dbReference type="PANTHER" id="PTHR30087">
    <property type="entry name" value="INNER MEMBRANE PROTEIN"/>
    <property type="match status" value="1"/>
</dbReference>
<dbReference type="EMBL" id="QRWZ01000009">
    <property type="protein sequence ID" value="RGT60389.1"/>
    <property type="molecule type" value="Genomic_DNA"/>
</dbReference>
<proteinExistence type="predicted"/>
<evidence type="ECO:0000313" key="4">
    <source>
        <dbReference type="Proteomes" id="UP001526076"/>
    </source>
</evidence>
<name>A0A412PMA2_STRAP</name>
<organism evidence="2 3">
    <name type="scientific">Streptococcus anginosus</name>
    <dbReference type="NCBI Taxonomy" id="1328"/>
    <lineage>
        <taxon>Bacteria</taxon>
        <taxon>Bacillati</taxon>
        <taxon>Bacillota</taxon>
        <taxon>Bacilli</taxon>
        <taxon>Lactobacillales</taxon>
        <taxon>Streptococcaceae</taxon>
        <taxon>Streptococcus</taxon>
        <taxon>Streptococcus anginosus group</taxon>
    </lineage>
</organism>
<dbReference type="Proteomes" id="UP000284046">
    <property type="component" value="Unassembled WGS sequence"/>
</dbReference>
<evidence type="ECO:0000313" key="2">
    <source>
        <dbReference type="EMBL" id="RGT60389.1"/>
    </source>
</evidence>
<accession>A0A412PMA2</accession>
<dbReference type="InterPro" id="IPR007553">
    <property type="entry name" value="2-thiour_desulf"/>
</dbReference>
<dbReference type="AlphaFoldDB" id="A0A412PMA2"/>
<dbReference type="EMBL" id="JAPAHU010000012">
    <property type="protein sequence ID" value="MCW1042338.1"/>
    <property type="molecule type" value="Genomic_DNA"/>
</dbReference>
<protein>
    <submittedName>
        <fullName evidence="2">DUF523 domain-containing protein</fullName>
    </submittedName>
</protein>
<keyword evidence="4" id="KW-1185">Reference proteome</keyword>
<evidence type="ECO:0000313" key="3">
    <source>
        <dbReference type="Proteomes" id="UP000284046"/>
    </source>
</evidence>
<dbReference type="Proteomes" id="UP001526076">
    <property type="component" value="Unassembled WGS sequence"/>
</dbReference>
<reference evidence="1 4" key="2">
    <citation type="submission" date="2022-10" db="EMBL/GenBank/DDBJ databases">
        <title>Comparative genomic study of S. anginosus.</title>
        <authorList>
            <person name="Prasad A."/>
            <person name="Ene A."/>
            <person name="Jablonska S."/>
            <person name="Du J."/>
            <person name="Wolfe A.J."/>
            <person name="Putonti C."/>
        </authorList>
    </citation>
    <scope>NUCLEOTIDE SEQUENCE [LARGE SCALE GENOMIC DNA]</scope>
    <source>
        <strain evidence="1 4">UMB9231</strain>
    </source>
</reference>